<sequence>MKSITPMSGPIETGDAGVVLTAAGEVKVFTTETYPENPDEWSAAMVEQSNTLRLMALIAADANLQQTLMPILEALDANDVQIMTMPNAH</sequence>
<proteinExistence type="predicted"/>
<dbReference type="AlphaFoldDB" id="A0A5M6I816"/>
<gene>
    <name evidence="1" type="ORF">F1188_16140</name>
</gene>
<comment type="caution">
    <text evidence="1">The sequence shown here is derived from an EMBL/GenBank/DDBJ whole genome shotgun (WGS) entry which is preliminary data.</text>
</comment>
<evidence type="ECO:0000313" key="1">
    <source>
        <dbReference type="EMBL" id="KAA5604390.1"/>
    </source>
</evidence>
<name>A0A5M6I816_9PROT</name>
<reference evidence="1 2" key="1">
    <citation type="submission" date="2019-09" db="EMBL/GenBank/DDBJ databases">
        <title>Genome sequence of Roseospira marina, one of the more divergent members of the non-sulfur purple photosynthetic bacterial family, the Rhodospirillaceae.</title>
        <authorList>
            <person name="Meyer T."/>
            <person name="Kyndt J."/>
        </authorList>
    </citation>
    <scope>NUCLEOTIDE SEQUENCE [LARGE SCALE GENOMIC DNA]</scope>
    <source>
        <strain evidence="1 2">DSM 15113</strain>
    </source>
</reference>
<protein>
    <submittedName>
        <fullName evidence="1">Uncharacterized protein</fullName>
    </submittedName>
</protein>
<dbReference type="RefSeq" id="WP_150063481.1">
    <property type="nucleotide sequence ID" value="NZ_JACHII010000014.1"/>
</dbReference>
<evidence type="ECO:0000313" key="2">
    <source>
        <dbReference type="Proteomes" id="UP000324065"/>
    </source>
</evidence>
<dbReference type="EMBL" id="VWPJ01000018">
    <property type="protein sequence ID" value="KAA5604390.1"/>
    <property type="molecule type" value="Genomic_DNA"/>
</dbReference>
<dbReference type="Proteomes" id="UP000324065">
    <property type="component" value="Unassembled WGS sequence"/>
</dbReference>
<organism evidence="1 2">
    <name type="scientific">Roseospira marina</name>
    <dbReference type="NCBI Taxonomy" id="140057"/>
    <lineage>
        <taxon>Bacteria</taxon>
        <taxon>Pseudomonadati</taxon>
        <taxon>Pseudomonadota</taxon>
        <taxon>Alphaproteobacteria</taxon>
        <taxon>Rhodospirillales</taxon>
        <taxon>Rhodospirillaceae</taxon>
        <taxon>Roseospira</taxon>
    </lineage>
</organism>
<keyword evidence="2" id="KW-1185">Reference proteome</keyword>
<accession>A0A5M6I816</accession>